<dbReference type="NCBIfam" id="TIGR01453">
    <property type="entry name" value="grpIintron_endo"/>
    <property type="match status" value="1"/>
</dbReference>
<dbReference type="InterPro" id="IPR000305">
    <property type="entry name" value="GIY-YIG_endonuc"/>
</dbReference>
<dbReference type="SUPFAM" id="SSF64496">
    <property type="entry name" value="DNA-binding domain of intron-encoded endonucleases"/>
    <property type="match status" value="1"/>
</dbReference>
<dbReference type="CDD" id="cd10445">
    <property type="entry name" value="GIY-YIG_bI1_like"/>
    <property type="match status" value="1"/>
</dbReference>
<dbReference type="GO" id="GO:0004519">
    <property type="term" value="F:endonuclease activity"/>
    <property type="evidence" value="ECO:0007669"/>
    <property type="project" value="UniProtKB-KW"/>
</dbReference>
<keyword evidence="2" id="KW-0540">Nuclease</keyword>
<dbReference type="Pfam" id="PF01541">
    <property type="entry name" value="GIY-YIG"/>
    <property type="match status" value="1"/>
</dbReference>
<dbReference type="InterPro" id="IPR035901">
    <property type="entry name" value="GIY-YIG_endonuc_sf"/>
</dbReference>
<dbReference type="EMBL" id="BK059093">
    <property type="protein sequence ID" value="DAE29085.1"/>
    <property type="molecule type" value="Genomic_DNA"/>
</dbReference>
<dbReference type="SUPFAM" id="SSF82771">
    <property type="entry name" value="GIY-YIG endonuclease"/>
    <property type="match status" value="1"/>
</dbReference>
<dbReference type="Gene3D" id="3.40.1440.10">
    <property type="entry name" value="GIY-YIG endonuclease"/>
    <property type="match status" value="1"/>
</dbReference>
<accession>A0A8S5RDD9</accession>
<evidence type="ECO:0000259" key="1">
    <source>
        <dbReference type="PROSITE" id="PS50164"/>
    </source>
</evidence>
<keyword evidence="2" id="KW-0378">Hydrolase</keyword>
<protein>
    <submittedName>
        <fullName evidence="2">Intron associated endonuclease</fullName>
    </submittedName>
</protein>
<name>A0A8S5RDD9_9VIRU</name>
<sequence>MVVRYRNYKGIPGIYKWENRINHKCYIGQSIDLNKRLAHHFSNIKNNRYDNPLYRAIKKYGLENFDVTIIEVLEASDDLKSKLDEREVYYIQKYNSYGKNGYNQTLGGDGGILGYKFTEEQREHVSKNSTKVSEEKSRRVYMYNIKTNYIQMWIDVKHTAEYLKMNGATIRKACLDQIHLIKNEWVLGYSEEDVKVRAKDVLKYKNTGSFQQQYCGTFVYKGDKFTGSIKEAAGYFKISKSYLYGICNKSRKSNVLLFIPN</sequence>
<keyword evidence="2" id="KW-0255">Endonuclease</keyword>
<proteinExistence type="predicted"/>
<dbReference type="PROSITE" id="PS50164">
    <property type="entry name" value="GIY_YIG"/>
    <property type="match status" value="1"/>
</dbReference>
<feature type="domain" description="GIY-YIG" evidence="1">
    <location>
        <begin position="10"/>
        <end position="104"/>
    </location>
</feature>
<evidence type="ECO:0000313" key="2">
    <source>
        <dbReference type="EMBL" id="DAE29085.1"/>
    </source>
</evidence>
<dbReference type="SMART" id="SM00465">
    <property type="entry name" value="GIYc"/>
    <property type="match status" value="1"/>
</dbReference>
<reference evidence="2" key="1">
    <citation type="journal article" date="2021" name="Proc. Natl. Acad. Sci. U.S.A.">
        <title>A Catalog of Tens of Thousands of Viruses from Human Metagenomes Reveals Hidden Associations with Chronic Diseases.</title>
        <authorList>
            <person name="Tisza M.J."/>
            <person name="Buck C.B."/>
        </authorList>
    </citation>
    <scope>NUCLEOTIDE SEQUENCE</scope>
    <source>
        <strain evidence="2">Ctx9V1</strain>
    </source>
</reference>
<dbReference type="InterPro" id="IPR006350">
    <property type="entry name" value="Intron_endoG1"/>
</dbReference>
<organism evidence="2">
    <name type="scientific">virus sp. ctx9V1</name>
    <dbReference type="NCBI Taxonomy" id="2828001"/>
    <lineage>
        <taxon>Viruses</taxon>
    </lineage>
</organism>